<comment type="caution">
    <text evidence="2">The sequence shown here is derived from an EMBL/GenBank/DDBJ whole genome shotgun (WGS) entry which is preliminary data.</text>
</comment>
<evidence type="ECO:0000313" key="2">
    <source>
        <dbReference type="EMBL" id="EMR04163.1"/>
    </source>
</evidence>
<accession>M7N6A5</accession>
<organism evidence="2 3">
    <name type="scientific">Cesiribacter andamanensis AMV16</name>
    <dbReference type="NCBI Taxonomy" id="1279009"/>
    <lineage>
        <taxon>Bacteria</taxon>
        <taxon>Pseudomonadati</taxon>
        <taxon>Bacteroidota</taxon>
        <taxon>Cytophagia</taxon>
        <taxon>Cytophagales</taxon>
        <taxon>Cesiribacteraceae</taxon>
        <taxon>Cesiribacter</taxon>
    </lineage>
</organism>
<reference evidence="2 3" key="1">
    <citation type="journal article" date="2013" name="Genome Announc.">
        <title>Draft Genome Sequence of Cesiribacter andamanensis Strain AMV16T, Isolated from a Soil Sample from a Mud Volcano in the Andaman Islands, India.</title>
        <authorList>
            <person name="Shivaji S."/>
            <person name="Ara S."/>
            <person name="Begum Z."/>
            <person name="Srinivas T.N."/>
            <person name="Singh A."/>
            <person name="Kumar Pinnaka A."/>
        </authorList>
    </citation>
    <scope>NUCLEOTIDE SEQUENCE [LARGE SCALE GENOMIC DNA]</scope>
    <source>
        <strain evidence="2 3">AMV16</strain>
    </source>
</reference>
<dbReference type="PROSITE" id="PS51257">
    <property type="entry name" value="PROKAR_LIPOPROTEIN"/>
    <property type="match status" value="1"/>
</dbReference>
<dbReference type="STRING" id="1279009.ADICEAN_00687"/>
<evidence type="ECO:0008006" key="4">
    <source>
        <dbReference type="Google" id="ProtNLM"/>
    </source>
</evidence>
<sequence length="196" mass="21753">MQKLSTLLAALVLLATMACQKENDPDPISEQKQRLMAADWGGEQVVVETDYVMTTPNGQVPVQQEQIHTGFMDRCESAITARFLADGNFALTYLPGFCGKQQDESQQMRWRSDAAVTEITFIGENAGGMNIDPNGNYGSISNEATFEVLELTDDRLVITRSMPITDFFSQDLLDLYASQGITFSGTYTYTTTYLAR</sequence>
<name>M7N6A5_9BACT</name>
<dbReference type="Proteomes" id="UP000011910">
    <property type="component" value="Unassembled WGS sequence"/>
</dbReference>
<dbReference type="RefSeq" id="WP_009194094.1">
    <property type="nucleotide sequence ID" value="NZ_AODQ01000010.1"/>
</dbReference>
<evidence type="ECO:0000313" key="3">
    <source>
        <dbReference type="Proteomes" id="UP000011910"/>
    </source>
</evidence>
<gene>
    <name evidence="2" type="ORF">ADICEAN_00687</name>
</gene>
<protein>
    <recommendedName>
        <fullName evidence="4">Lipocalin-like domain-containing protein</fullName>
    </recommendedName>
</protein>
<proteinExistence type="predicted"/>
<dbReference type="AlphaFoldDB" id="M7N6A5"/>
<evidence type="ECO:0000256" key="1">
    <source>
        <dbReference type="SAM" id="SignalP"/>
    </source>
</evidence>
<feature type="chain" id="PRO_5004081715" description="Lipocalin-like domain-containing protein" evidence="1">
    <location>
        <begin position="22"/>
        <end position="196"/>
    </location>
</feature>
<feature type="signal peptide" evidence="1">
    <location>
        <begin position="1"/>
        <end position="21"/>
    </location>
</feature>
<keyword evidence="3" id="KW-1185">Reference proteome</keyword>
<keyword evidence="1" id="KW-0732">Signal</keyword>
<dbReference type="EMBL" id="AODQ01000010">
    <property type="protein sequence ID" value="EMR04163.1"/>
    <property type="molecule type" value="Genomic_DNA"/>
</dbReference>